<comment type="caution">
    <text evidence="3">The sequence shown here is derived from an EMBL/GenBank/DDBJ whole genome shotgun (WGS) entry which is preliminary data.</text>
</comment>
<dbReference type="PROSITE" id="PS51746">
    <property type="entry name" value="PPM_2"/>
    <property type="match status" value="1"/>
</dbReference>
<feature type="compositionally biased region" description="Low complexity" evidence="1">
    <location>
        <begin position="52"/>
        <end position="65"/>
    </location>
</feature>
<dbReference type="AlphaFoldDB" id="A0A3N4YUT4"/>
<dbReference type="EMBL" id="RKQZ01000001">
    <property type="protein sequence ID" value="RPF22350.1"/>
    <property type="molecule type" value="Genomic_DNA"/>
</dbReference>
<dbReference type="Pfam" id="PF13672">
    <property type="entry name" value="PP2C_2"/>
    <property type="match status" value="1"/>
</dbReference>
<dbReference type="InterPro" id="IPR036457">
    <property type="entry name" value="PPM-type-like_dom_sf"/>
</dbReference>
<reference evidence="3 4" key="1">
    <citation type="submission" date="2018-11" db="EMBL/GenBank/DDBJ databases">
        <title>Sequencing the genomes of 1000 actinobacteria strains.</title>
        <authorList>
            <person name="Klenk H.-P."/>
        </authorList>
    </citation>
    <scope>NUCLEOTIDE SEQUENCE [LARGE SCALE GENOMIC DNA]</scope>
    <source>
        <strain evidence="3 4">DSM 15700</strain>
    </source>
</reference>
<feature type="domain" description="PPM-type phosphatase" evidence="2">
    <location>
        <begin position="95"/>
        <end position="357"/>
    </location>
</feature>
<feature type="region of interest" description="Disordered" evidence="1">
    <location>
        <begin position="38"/>
        <end position="76"/>
    </location>
</feature>
<dbReference type="Gene3D" id="3.60.40.10">
    <property type="entry name" value="PPM-type phosphatase domain"/>
    <property type="match status" value="1"/>
</dbReference>
<dbReference type="CDD" id="cd00143">
    <property type="entry name" value="PP2Cc"/>
    <property type="match status" value="1"/>
</dbReference>
<sequence>MSTPDENTKSRCPRCGELSAPGARYCEQCGVELRGQPVEGAVTGTPPTEPIPAVSVVDPDPDSSVTPPPAPASERDHFTEKPADWVAGVCDRGVRHARNEDAMALAAEGPDSVNGTAALVVCDGVSSAPHSDVASLEAARVARDALVTFEPVGSLPMRGKTERRVAEWTQAMVNASREAGAAVVRVGDEIAREAAGSGRHSGPAIDPPACTFAAAVVDSGLVVAGWLGDSRVYWLPDGGAAEQLSVDDSWAQEMMAAGFSREEAEHSPQSHAITRWLGRNAPDHDAHCAAMLPEVPGWVLVCSDGLWNYCSEAEHVADLVHRLSGGTTDPSETAAALVLWANAAGGRDNITVALARVEPGPSGAEPEPSS</sequence>
<dbReference type="OrthoDB" id="9801841at2"/>
<protein>
    <submittedName>
        <fullName evidence="3">Serine/threonine protein phosphatase PrpC</fullName>
    </submittedName>
</protein>
<organism evidence="3 4">
    <name type="scientific">Myceligenerans xiligouense</name>
    <dbReference type="NCBI Taxonomy" id="253184"/>
    <lineage>
        <taxon>Bacteria</taxon>
        <taxon>Bacillati</taxon>
        <taxon>Actinomycetota</taxon>
        <taxon>Actinomycetes</taxon>
        <taxon>Micrococcales</taxon>
        <taxon>Promicromonosporaceae</taxon>
        <taxon>Myceligenerans</taxon>
    </lineage>
</organism>
<dbReference type="SUPFAM" id="SSF81606">
    <property type="entry name" value="PP2C-like"/>
    <property type="match status" value="1"/>
</dbReference>
<dbReference type="Proteomes" id="UP000280501">
    <property type="component" value="Unassembled WGS sequence"/>
</dbReference>
<proteinExistence type="predicted"/>
<gene>
    <name evidence="3" type="ORF">EDD34_3005</name>
</gene>
<evidence type="ECO:0000259" key="2">
    <source>
        <dbReference type="PROSITE" id="PS51746"/>
    </source>
</evidence>
<name>A0A3N4YUT4_9MICO</name>
<dbReference type="InterPro" id="IPR001932">
    <property type="entry name" value="PPM-type_phosphatase-like_dom"/>
</dbReference>
<accession>A0A3N4YUT4</accession>
<dbReference type="RefSeq" id="WP_123815276.1">
    <property type="nucleotide sequence ID" value="NZ_RKQZ01000001.1"/>
</dbReference>
<evidence type="ECO:0000313" key="4">
    <source>
        <dbReference type="Proteomes" id="UP000280501"/>
    </source>
</evidence>
<evidence type="ECO:0000313" key="3">
    <source>
        <dbReference type="EMBL" id="RPF22350.1"/>
    </source>
</evidence>
<keyword evidence="4" id="KW-1185">Reference proteome</keyword>
<evidence type="ECO:0000256" key="1">
    <source>
        <dbReference type="SAM" id="MobiDB-lite"/>
    </source>
</evidence>
<dbReference type="SMART" id="SM00332">
    <property type="entry name" value="PP2Cc"/>
    <property type="match status" value="1"/>
</dbReference>